<dbReference type="GO" id="GO:0008270">
    <property type="term" value="F:zinc ion binding"/>
    <property type="evidence" value="ECO:0007669"/>
    <property type="project" value="UniProtKB-KW"/>
</dbReference>
<dbReference type="GO" id="GO:0000978">
    <property type="term" value="F:RNA polymerase II cis-regulatory region sequence-specific DNA binding"/>
    <property type="evidence" value="ECO:0007669"/>
    <property type="project" value="TreeGrafter"/>
</dbReference>
<dbReference type="Proteomes" id="UP000265703">
    <property type="component" value="Unassembled WGS sequence"/>
</dbReference>
<name>A0A397SJD6_9GLOM</name>
<dbReference type="STRING" id="658196.A0A397SJD6"/>
<evidence type="ECO:0000256" key="2">
    <source>
        <dbReference type="ARBA" id="ARBA00022723"/>
    </source>
</evidence>
<gene>
    <name evidence="9" type="ORF">C1645_787393</name>
</gene>
<feature type="domain" description="C2H2-type" evidence="8">
    <location>
        <begin position="462"/>
        <end position="489"/>
    </location>
</feature>
<dbReference type="PANTHER" id="PTHR45718">
    <property type="entry name" value="TRANSCRIPTIONAL ACTIVATOR CUBITUS INTERRUPTUS"/>
    <property type="match status" value="1"/>
</dbReference>
<organism evidence="9 10">
    <name type="scientific">Glomus cerebriforme</name>
    <dbReference type="NCBI Taxonomy" id="658196"/>
    <lineage>
        <taxon>Eukaryota</taxon>
        <taxon>Fungi</taxon>
        <taxon>Fungi incertae sedis</taxon>
        <taxon>Mucoromycota</taxon>
        <taxon>Glomeromycotina</taxon>
        <taxon>Glomeromycetes</taxon>
        <taxon>Glomerales</taxon>
        <taxon>Glomeraceae</taxon>
        <taxon>Glomus</taxon>
    </lineage>
</organism>
<dbReference type="OrthoDB" id="3437960at2759"/>
<dbReference type="FunFam" id="3.30.160.60:FF:000446">
    <property type="entry name" value="Zinc finger protein"/>
    <property type="match status" value="1"/>
</dbReference>
<feature type="domain" description="C2H2-type" evidence="8">
    <location>
        <begin position="573"/>
        <end position="599"/>
    </location>
</feature>
<dbReference type="GO" id="GO:0007224">
    <property type="term" value="P:smoothened signaling pathway"/>
    <property type="evidence" value="ECO:0007669"/>
    <property type="project" value="TreeGrafter"/>
</dbReference>
<dbReference type="PANTHER" id="PTHR45718:SF4">
    <property type="entry name" value="TRANSCRIPTIONAL ACTIVATOR CUBITUS INTERRUPTUS"/>
    <property type="match status" value="1"/>
</dbReference>
<evidence type="ECO:0000256" key="7">
    <source>
        <dbReference type="PROSITE-ProRule" id="PRU00042"/>
    </source>
</evidence>
<keyword evidence="10" id="KW-1185">Reference proteome</keyword>
<dbReference type="AlphaFoldDB" id="A0A397SJD6"/>
<evidence type="ECO:0000256" key="3">
    <source>
        <dbReference type="ARBA" id="ARBA00022737"/>
    </source>
</evidence>
<comment type="subcellular location">
    <subcellularLocation>
        <location evidence="1">Nucleus</location>
    </subcellularLocation>
</comment>
<evidence type="ECO:0000256" key="1">
    <source>
        <dbReference type="ARBA" id="ARBA00004123"/>
    </source>
</evidence>
<evidence type="ECO:0000313" key="9">
    <source>
        <dbReference type="EMBL" id="RIA82921.1"/>
    </source>
</evidence>
<evidence type="ECO:0000256" key="5">
    <source>
        <dbReference type="ARBA" id="ARBA00022833"/>
    </source>
</evidence>
<protein>
    <recommendedName>
        <fullName evidence="8">C2H2-type domain-containing protein</fullName>
    </recommendedName>
</protein>
<dbReference type="InterPro" id="IPR043359">
    <property type="entry name" value="GLI-like"/>
</dbReference>
<dbReference type="PROSITE" id="PS00028">
    <property type="entry name" value="ZINC_FINGER_C2H2_1"/>
    <property type="match status" value="6"/>
</dbReference>
<dbReference type="EMBL" id="QKYT01000617">
    <property type="protein sequence ID" value="RIA82921.1"/>
    <property type="molecule type" value="Genomic_DNA"/>
</dbReference>
<dbReference type="SMART" id="SM00355">
    <property type="entry name" value="ZnF_C2H2"/>
    <property type="match status" value="8"/>
</dbReference>
<sequence length="599" mass="67907">MEQRFSIQFLAGGNKLLHQENVSDSIISNQRKGSSQFKSNLLGVYNSMFRPPTQSDFTRDVGDFSNGLTNSYLDFTVSHSTAPPFNQFTRTQDLLLSNQIPNHSSVTALQVTQTPAIAGECCTECCPVAAAQAATTNRELEPNNIIDEADLQKFSSFSFSDPPVNYRSSISSNLMDYGNFSHFLGQNSSTFRMPFFRHPQEARTLTSPQFHKMMQDHISAAFLSDEQNTDSTVPTTSIQTVSIPISENVQIMNSNIETSSNCAASSMINHNSSHNETSAHKMTIVLGGNSENTFQSLSDIEDIATTSTSESTTTNIAGIKRKEDDALDETRCLWSTCAAVFRSIDELIPHLSKLHVAGRSKGNYCRWASCSMEKEGSDELIKHLCLDHLETREFRHGCKWQGCHLRFETFEELTGHVSDLHIGSGRSQYICYWEKCDRNGRPFTQRQKVMRHIQTHTGDKPYQCTICKKRFSEANIMTQHMRTHTGERPFKCTQPDCGREFSISGALTIHLRVHTGIYLIYFLREKKRKRTSNFFLIVGEKPFKCKFDGCVKRFAESSNLTKHMRVHTGERPFKCPITTCNKKFSRPDQVTRHQKTHKR</sequence>
<keyword evidence="6" id="KW-0539">Nucleus</keyword>
<dbReference type="Pfam" id="PF00096">
    <property type="entry name" value="zf-C2H2"/>
    <property type="match status" value="3"/>
</dbReference>
<evidence type="ECO:0000259" key="8">
    <source>
        <dbReference type="PROSITE" id="PS50157"/>
    </source>
</evidence>
<keyword evidence="2" id="KW-0479">Metal-binding</keyword>
<keyword evidence="5" id="KW-0862">Zinc</keyword>
<dbReference type="InterPro" id="IPR013087">
    <property type="entry name" value="Znf_C2H2_type"/>
</dbReference>
<dbReference type="FunFam" id="3.30.160.60:FF:002343">
    <property type="entry name" value="Zinc finger protein 33A"/>
    <property type="match status" value="1"/>
</dbReference>
<dbReference type="InterPro" id="IPR036236">
    <property type="entry name" value="Znf_C2H2_sf"/>
</dbReference>
<evidence type="ECO:0000313" key="10">
    <source>
        <dbReference type="Proteomes" id="UP000265703"/>
    </source>
</evidence>
<dbReference type="Pfam" id="PF13894">
    <property type="entry name" value="zf-C2H2_4"/>
    <property type="match status" value="1"/>
</dbReference>
<feature type="domain" description="C2H2-type" evidence="8">
    <location>
        <begin position="434"/>
        <end position="461"/>
    </location>
</feature>
<reference evidence="9 10" key="1">
    <citation type="submission" date="2018-06" db="EMBL/GenBank/DDBJ databases">
        <title>Comparative genomics reveals the genomic features of Rhizophagus irregularis, R. cerebriforme, R. diaphanum and Gigaspora rosea, and their symbiotic lifestyle signature.</title>
        <authorList>
            <person name="Morin E."/>
            <person name="San Clemente H."/>
            <person name="Chen E.C.H."/>
            <person name="De La Providencia I."/>
            <person name="Hainaut M."/>
            <person name="Kuo A."/>
            <person name="Kohler A."/>
            <person name="Murat C."/>
            <person name="Tang N."/>
            <person name="Roy S."/>
            <person name="Loubradou J."/>
            <person name="Henrissat B."/>
            <person name="Grigoriev I.V."/>
            <person name="Corradi N."/>
            <person name="Roux C."/>
            <person name="Martin F.M."/>
        </authorList>
    </citation>
    <scope>NUCLEOTIDE SEQUENCE [LARGE SCALE GENOMIC DNA]</scope>
    <source>
        <strain evidence="9 10">DAOM 227022</strain>
    </source>
</reference>
<comment type="caution">
    <text evidence="9">The sequence shown here is derived from an EMBL/GenBank/DDBJ whole genome shotgun (WGS) entry which is preliminary data.</text>
</comment>
<dbReference type="Pfam" id="PF23561">
    <property type="entry name" value="zf-C2H2_15"/>
    <property type="match status" value="1"/>
</dbReference>
<accession>A0A397SJD6</accession>
<keyword evidence="3" id="KW-0677">Repeat</keyword>
<dbReference type="GO" id="GO:0000981">
    <property type="term" value="F:DNA-binding transcription factor activity, RNA polymerase II-specific"/>
    <property type="evidence" value="ECO:0007669"/>
    <property type="project" value="TreeGrafter"/>
</dbReference>
<evidence type="ECO:0000256" key="6">
    <source>
        <dbReference type="ARBA" id="ARBA00023242"/>
    </source>
</evidence>
<dbReference type="InterPro" id="IPR056436">
    <property type="entry name" value="Znf-C2H2_ZIC1-5/GLI1-3-like"/>
</dbReference>
<dbReference type="GO" id="GO:0005634">
    <property type="term" value="C:nucleus"/>
    <property type="evidence" value="ECO:0007669"/>
    <property type="project" value="UniProtKB-SubCell"/>
</dbReference>
<dbReference type="Gene3D" id="3.30.160.60">
    <property type="entry name" value="Classic Zinc Finger"/>
    <property type="match status" value="7"/>
</dbReference>
<proteinExistence type="predicted"/>
<evidence type="ECO:0000256" key="4">
    <source>
        <dbReference type="ARBA" id="ARBA00022771"/>
    </source>
</evidence>
<dbReference type="FunFam" id="3.30.160.60:FF:000125">
    <property type="entry name" value="Putative zinc finger protein 143"/>
    <property type="match status" value="1"/>
</dbReference>
<dbReference type="PROSITE" id="PS50157">
    <property type="entry name" value="ZINC_FINGER_C2H2_2"/>
    <property type="match status" value="5"/>
</dbReference>
<feature type="domain" description="C2H2-type" evidence="8">
    <location>
        <begin position="543"/>
        <end position="572"/>
    </location>
</feature>
<dbReference type="SUPFAM" id="SSF57667">
    <property type="entry name" value="beta-beta-alpha zinc fingers"/>
    <property type="match status" value="5"/>
</dbReference>
<dbReference type="FunFam" id="3.30.160.60:FF:000624">
    <property type="entry name" value="zinc finger protein 697"/>
    <property type="match status" value="1"/>
</dbReference>
<keyword evidence="4 7" id="KW-0863">Zinc-finger</keyword>
<feature type="domain" description="C2H2-type" evidence="8">
    <location>
        <begin position="490"/>
        <end position="516"/>
    </location>
</feature>